<feature type="domain" description="Carbamoyl phosphate synthase ATP-binding" evidence="2">
    <location>
        <begin position="17"/>
        <end position="114"/>
    </location>
</feature>
<feature type="compositionally biased region" description="Low complexity" evidence="1">
    <location>
        <begin position="32"/>
        <end position="55"/>
    </location>
</feature>
<feature type="region of interest" description="Disordered" evidence="1">
    <location>
        <begin position="90"/>
        <end position="125"/>
    </location>
</feature>
<name>F2EC51_HORVV</name>
<feature type="compositionally biased region" description="Basic and acidic residues" evidence="1">
    <location>
        <begin position="1"/>
        <end position="10"/>
    </location>
</feature>
<dbReference type="EMBL" id="AK373726">
    <property type="protein sequence ID" value="BAK04923.1"/>
    <property type="molecule type" value="mRNA"/>
</dbReference>
<dbReference type="InterPro" id="IPR005479">
    <property type="entry name" value="CPAse_ATP-bd"/>
</dbReference>
<reference evidence="3" key="1">
    <citation type="journal article" date="2011" name="Plant Physiol.">
        <title>Comprehensive sequence analysis of 24,783 barley full-length cDNAs derived from 12 clone libraries.</title>
        <authorList>
            <person name="Matsumoto T."/>
            <person name="Tanaka T."/>
            <person name="Sakai H."/>
            <person name="Amano N."/>
            <person name="Kanamori H."/>
            <person name="Kurita K."/>
            <person name="Kikuta A."/>
            <person name="Kamiya K."/>
            <person name="Yamamoto M."/>
            <person name="Ikawa H."/>
            <person name="Fujii N."/>
            <person name="Hori K."/>
            <person name="Itoh T."/>
            <person name="Sato K."/>
        </authorList>
    </citation>
    <scope>NUCLEOTIDE SEQUENCE</scope>
</reference>
<dbReference type="AlphaFoldDB" id="F2EC51"/>
<proteinExistence type="evidence at transcript level"/>
<dbReference type="GO" id="GO:0005524">
    <property type="term" value="F:ATP binding"/>
    <property type="evidence" value="ECO:0007669"/>
    <property type="project" value="InterPro"/>
</dbReference>
<protein>
    <submittedName>
        <fullName evidence="3">Predicted protein</fullName>
    </submittedName>
</protein>
<evidence type="ECO:0000313" key="3">
    <source>
        <dbReference type="EMBL" id="BAK04923.1"/>
    </source>
</evidence>
<feature type="compositionally biased region" description="Basic and acidic residues" evidence="1">
    <location>
        <begin position="164"/>
        <end position="191"/>
    </location>
</feature>
<feature type="region of interest" description="Disordered" evidence="1">
    <location>
        <begin position="1"/>
        <end position="55"/>
    </location>
</feature>
<accession>F2EC51</accession>
<evidence type="ECO:0000259" key="2">
    <source>
        <dbReference type="Pfam" id="PF02786"/>
    </source>
</evidence>
<sequence length="219" mass="23009">MGCGGSKEDVATGNTTVNGAGRGGKLFRRKSTMSASHRSSHASSPSSSDDNSVAVKDVVKEPKAVVVEVASDGKAVAVVEDTEEEVVVAKKDVPGDEVSATVDEAPQPPLKEEDELPKSTMADEAPVVEEAKVEAKEAALVLIKEETKPEETKEEEMSPASTNERGESARQSTIEHMEANPVDEHKVKDDAPPVPKPPSSVNSASATVVPNQIDGELTE</sequence>
<evidence type="ECO:0000256" key="1">
    <source>
        <dbReference type="SAM" id="MobiDB-lite"/>
    </source>
</evidence>
<dbReference type="Pfam" id="PF02786">
    <property type="entry name" value="CPSase_L_D2"/>
    <property type="match status" value="1"/>
</dbReference>
<feature type="region of interest" description="Disordered" evidence="1">
    <location>
        <begin position="142"/>
        <end position="219"/>
    </location>
</feature>
<feature type="compositionally biased region" description="Basic and acidic residues" evidence="1">
    <location>
        <begin position="142"/>
        <end position="151"/>
    </location>
</feature>
<organism evidence="3">
    <name type="scientific">Hordeum vulgare subsp. vulgare</name>
    <name type="common">Domesticated barley</name>
    <dbReference type="NCBI Taxonomy" id="112509"/>
    <lineage>
        <taxon>Eukaryota</taxon>
        <taxon>Viridiplantae</taxon>
        <taxon>Streptophyta</taxon>
        <taxon>Embryophyta</taxon>
        <taxon>Tracheophyta</taxon>
        <taxon>Spermatophyta</taxon>
        <taxon>Magnoliopsida</taxon>
        <taxon>Liliopsida</taxon>
        <taxon>Poales</taxon>
        <taxon>Poaceae</taxon>
        <taxon>BOP clade</taxon>
        <taxon>Pooideae</taxon>
        <taxon>Triticodae</taxon>
        <taxon>Triticeae</taxon>
        <taxon>Hordeinae</taxon>
        <taxon>Hordeum</taxon>
    </lineage>
</organism>